<feature type="compositionally biased region" description="Basic and acidic residues" evidence="1">
    <location>
        <begin position="1"/>
        <end position="11"/>
    </location>
</feature>
<evidence type="ECO:0000313" key="3">
    <source>
        <dbReference type="Proteomes" id="UP001418796"/>
    </source>
</evidence>
<feature type="compositionally biased region" description="Basic and acidic residues" evidence="1">
    <location>
        <begin position="22"/>
        <end position="38"/>
    </location>
</feature>
<evidence type="ECO:0000313" key="2">
    <source>
        <dbReference type="EMBL" id="MEN0644199.1"/>
    </source>
</evidence>
<proteinExistence type="predicted"/>
<sequence length="89" mass="10257">MSEQDNKRENQGDFFSNMMFGRRPEPPKEEKKETETKQEANQIEQVIELVQALGPVLEQFAPVATAAKSYLSKKLKNWSSESKTDDHKE</sequence>
<dbReference type="EMBL" id="JBCITK010000001">
    <property type="protein sequence ID" value="MEN0644199.1"/>
    <property type="molecule type" value="Genomic_DNA"/>
</dbReference>
<accession>A0ABU9VK31</accession>
<dbReference type="Proteomes" id="UP001418796">
    <property type="component" value="Unassembled WGS sequence"/>
</dbReference>
<organism evidence="2 3">
    <name type="scientific">Alkalicoccobacillus gibsonii</name>
    <dbReference type="NCBI Taxonomy" id="79881"/>
    <lineage>
        <taxon>Bacteria</taxon>
        <taxon>Bacillati</taxon>
        <taxon>Bacillota</taxon>
        <taxon>Bacilli</taxon>
        <taxon>Bacillales</taxon>
        <taxon>Bacillaceae</taxon>
        <taxon>Alkalicoccobacillus</taxon>
    </lineage>
</organism>
<feature type="region of interest" description="Disordered" evidence="1">
    <location>
        <begin position="1"/>
        <end position="40"/>
    </location>
</feature>
<name>A0ABU9VK31_9BACI</name>
<keyword evidence="3" id="KW-1185">Reference proteome</keyword>
<evidence type="ECO:0000256" key="1">
    <source>
        <dbReference type="SAM" id="MobiDB-lite"/>
    </source>
</evidence>
<protein>
    <submittedName>
        <fullName evidence="2">Uncharacterized protein</fullName>
    </submittedName>
</protein>
<gene>
    <name evidence="2" type="ORF">MKY91_13690</name>
</gene>
<comment type="caution">
    <text evidence="2">The sequence shown here is derived from an EMBL/GenBank/DDBJ whole genome shotgun (WGS) entry which is preliminary data.</text>
</comment>
<dbReference type="RefSeq" id="WP_343130954.1">
    <property type="nucleotide sequence ID" value="NZ_JBCITK010000001.1"/>
</dbReference>
<reference evidence="2 3" key="1">
    <citation type="submission" date="2024-03" db="EMBL/GenBank/DDBJ databases">
        <title>Bacilli Hybrid Assemblies.</title>
        <authorList>
            <person name="Kovac J."/>
        </authorList>
    </citation>
    <scope>NUCLEOTIDE SEQUENCE [LARGE SCALE GENOMIC DNA]</scope>
    <source>
        <strain evidence="2 3">FSL R7-0666</strain>
    </source>
</reference>